<dbReference type="OMA" id="MRTPQEN"/>
<feature type="compositionally biased region" description="Basic and acidic residues" evidence="13">
    <location>
        <begin position="26"/>
        <end position="45"/>
    </location>
</feature>
<comment type="caution">
    <text evidence="17">The sequence shown here is derived from an EMBL/GenBank/DDBJ whole genome shotgun (WGS) entry which is preliminary data.</text>
</comment>
<evidence type="ECO:0000313" key="17">
    <source>
        <dbReference type="EMBL" id="ORY81906.1"/>
    </source>
</evidence>
<dbReference type="GO" id="GO:0006508">
    <property type="term" value="P:proteolysis"/>
    <property type="evidence" value="ECO:0007669"/>
    <property type="project" value="UniProtKB-KW"/>
</dbReference>
<keyword evidence="6 14" id="KW-0812">Transmembrane</keyword>
<organism evidence="17 18">
    <name type="scientific">Protomyces lactucae-debilis</name>
    <dbReference type="NCBI Taxonomy" id="2754530"/>
    <lineage>
        <taxon>Eukaryota</taxon>
        <taxon>Fungi</taxon>
        <taxon>Dikarya</taxon>
        <taxon>Ascomycota</taxon>
        <taxon>Taphrinomycotina</taxon>
        <taxon>Taphrinomycetes</taxon>
        <taxon>Taphrinales</taxon>
        <taxon>Protomycetaceae</taxon>
        <taxon>Protomyces</taxon>
    </lineage>
</organism>
<evidence type="ECO:0000256" key="5">
    <source>
        <dbReference type="ARBA" id="ARBA00022670"/>
    </source>
</evidence>
<keyword evidence="18" id="KW-1185">Reference proteome</keyword>
<evidence type="ECO:0000256" key="4">
    <source>
        <dbReference type="ARBA" id="ARBA00022554"/>
    </source>
</evidence>
<comment type="subcellular location">
    <subcellularLocation>
        <location evidence="1">Vacuole membrane</location>
        <topology evidence="1">Single-pass type II membrane protein</topology>
    </subcellularLocation>
</comment>
<sequence length="846" mass="95336">MNSETMSQVQRPQRTPSSVSTMSSRDSLDAQVEKPEEEELMRMDEEAAVPVRSKPSRWNLCARRHLLIIGVIGLVIWSGALASFVFRGSFDSHTHHPIAESRRLTLDTAQSPIWIAHEHQVDWTDAHGEDGVFLIQSEQDLRLASVNGTNEVFVKASDIRADQLKGSPPIPATKHWISADMKYLLLASEVRPNWRHSFTAKYWVHNVEKKQTISLIPDDPEAILAHAAWAHKGHSIAFVKDNDVYVRHNMGDVERVTSDGSKNIFNGIADWVYEEEVFANDVALWWAPDGKSFAYLKTDEKRVREYPLEMFVGNGAPQQYPDIEWLKYPKPGTANPIVKLFHYNLESKQSTQVTAEGSLSDNDRLITEIKWLGPEKLFMRENNRDSVIQQTIIATPGKGAKVTQTLNISSIDGGWFEITHNTHYIPANPAHNRPDDGYIDIVISDGHLHLALFSPVDAAEPKMLTSGNWEITGGVQAIDLERGLVYFLSTKKSSTERHLSSVSMVTGEISDITSTKNEGYFSTSFSPKAGYYLLTYSGPGVPYQKFLSTNDPSFEIVLEENSAIKAQVAKYDLPTKHYSTITIDGLEMNVMELRPPNFDGSGKTKYPVLFNPYGGPASQQVHKRFKQGWEAYLVSDPALEYLVVTVDGRGTGFKGRSLRTPIRGHLGRYEAKDQIEAAKIWQAKPYTDKNKFAIWGWSFGGFLTLKVLEAASGVFQYGMAVAPVTDWRFYDSVYTERFMGLLEENQAGYEETAVTNMTAFSEAKRLLVMHGTGDDNVHYQNTLTFIDHLNQAGVENYDLHVFPDSDHSIYFHNANRQVYHRLTNWLTRAFGKRDPAGEDRSWVVPA</sequence>
<protein>
    <submittedName>
        <fullName evidence="17">Dipeptidyl peptidase IV N-terminal region-domain-containing protein</fullName>
    </submittedName>
</protein>
<evidence type="ECO:0000256" key="13">
    <source>
        <dbReference type="SAM" id="MobiDB-lite"/>
    </source>
</evidence>
<reference evidence="17 18" key="1">
    <citation type="submission" date="2016-07" db="EMBL/GenBank/DDBJ databases">
        <title>Pervasive Adenine N6-methylation of Active Genes in Fungi.</title>
        <authorList>
            <consortium name="DOE Joint Genome Institute"/>
            <person name="Mondo S.J."/>
            <person name="Dannebaum R.O."/>
            <person name="Kuo R.C."/>
            <person name="Labutti K."/>
            <person name="Haridas S."/>
            <person name="Kuo A."/>
            <person name="Salamov A."/>
            <person name="Ahrendt S.R."/>
            <person name="Lipzen A."/>
            <person name="Sullivan W."/>
            <person name="Andreopoulos W.B."/>
            <person name="Clum A."/>
            <person name="Lindquist E."/>
            <person name="Daum C."/>
            <person name="Ramamoorthy G.K."/>
            <person name="Gryganskyi A."/>
            <person name="Culley D."/>
            <person name="Magnuson J.K."/>
            <person name="James T.Y."/>
            <person name="O'Malley M.A."/>
            <person name="Stajich J.E."/>
            <person name="Spatafora J.W."/>
            <person name="Visel A."/>
            <person name="Grigoriev I.V."/>
        </authorList>
    </citation>
    <scope>NUCLEOTIDE SEQUENCE [LARGE SCALE GENOMIC DNA]</scope>
    <source>
        <strain evidence="17 18">12-1054</strain>
    </source>
</reference>
<dbReference type="OrthoDB" id="16520at2759"/>
<evidence type="ECO:0000256" key="12">
    <source>
        <dbReference type="ARBA" id="ARBA00023180"/>
    </source>
</evidence>
<evidence type="ECO:0000256" key="6">
    <source>
        <dbReference type="ARBA" id="ARBA00022692"/>
    </source>
</evidence>
<evidence type="ECO:0000256" key="2">
    <source>
        <dbReference type="ARBA" id="ARBA00006150"/>
    </source>
</evidence>
<dbReference type="FunFam" id="3.40.50.1820:FF:000003">
    <property type="entry name" value="Dipeptidyl peptidase 4"/>
    <property type="match status" value="1"/>
</dbReference>
<dbReference type="Pfam" id="PF00326">
    <property type="entry name" value="Peptidase_S9"/>
    <property type="match status" value="1"/>
</dbReference>
<feature type="domain" description="Dipeptidylpeptidase IV N-terminal" evidence="16">
    <location>
        <begin position="178"/>
        <end position="543"/>
    </location>
</feature>
<keyword evidence="4" id="KW-0926">Vacuole</keyword>
<dbReference type="PROSITE" id="PS00708">
    <property type="entry name" value="PRO_ENDOPEP_SER"/>
    <property type="match status" value="1"/>
</dbReference>
<evidence type="ECO:0000256" key="7">
    <source>
        <dbReference type="ARBA" id="ARBA00022801"/>
    </source>
</evidence>
<dbReference type="InterPro" id="IPR050278">
    <property type="entry name" value="Serine_Prot_S9B/DPPIV"/>
</dbReference>
<evidence type="ECO:0000256" key="3">
    <source>
        <dbReference type="ARBA" id="ARBA00022438"/>
    </source>
</evidence>
<dbReference type="GO" id="GO:0005774">
    <property type="term" value="C:vacuolar membrane"/>
    <property type="evidence" value="ECO:0007669"/>
    <property type="project" value="UniProtKB-SubCell"/>
</dbReference>
<dbReference type="GO" id="GO:0004252">
    <property type="term" value="F:serine-type endopeptidase activity"/>
    <property type="evidence" value="ECO:0007669"/>
    <property type="project" value="InterPro"/>
</dbReference>
<keyword evidence="8" id="KW-0720">Serine protease</keyword>
<proteinExistence type="inferred from homology"/>
<keyword evidence="5" id="KW-0645">Protease</keyword>
<feature type="transmembrane region" description="Helical" evidence="14">
    <location>
        <begin position="66"/>
        <end position="86"/>
    </location>
</feature>
<feature type="domain" description="Peptidase S9 prolyl oligopeptidase catalytic" evidence="15">
    <location>
        <begin position="629"/>
        <end position="832"/>
    </location>
</feature>
<dbReference type="Pfam" id="PF00930">
    <property type="entry name" value="DPPIV_N"/>
    <property type="match status" value="1"/>
</dbReference>
<dbReference type="EMBL" id="MCFI01000010">
    <property type="protein sequence ID" value="ORY81906.1"/>
    <property type="molecule type" value="Genomic_DNA"/>
</dbReference>
<dbReference type="GO" id="GO:0008239">
    <property type="term" value="F:dipeptidyl-peptidase activity"/>
    <property type="evidence" value="ECO:0007669"/>
    <property type="project" value="TreeGrafter"/>
</dbReference>
<dbReference type="GeneID" id="63785946"/>
<dbReference type="InterPro" id="IPR002471">
    <property type="entry name" value="Pept_S9_AS"/>
</dbReference>
<evidence type="ECO:0000313" key="18">
    <source>
        <dbReference type="Proteomes" id="UP000193685"/>
    </source>
</evidence>
<dbReference type="Gene3D" id="3.40.50.1820">
    <property type="entry name" value="alpha/beta hydrolase"/>
    <property type="match status" value="1"/>
</dbReference>
<feature type="region of interest" description="Disordered" evidence="13">
    <location>
        <begin position="1"/>
        <end position="48"/>
    </location>
</feature>
<evidence type="ECO:0000259" key="15">
    <source>
        <dbReference type="Pfam" id="PF00326"/>
    </source>
</evidence>
<dbReference type="AlphaFoldDB" id="A0A1Y2FF30"/>
<dbReference type="Proteomes" id="UP000193685">
    <property type="component" value="Unassembled WGS sequence"/>
</dbReference>
<accession>A0A1Y2FF30</accession>
<dbReference type="GO" id="GO:0004177">
    <property type="term" value="F:aminopeptidase activity"/>
    <property type="evidence" value="ECO:0007669"/>
    <property type="project" value="UniProtKB-KW"/>
</dbReference>
<evidence type="ECO:0000256" key="9">
    <source>
        <dbReference type="ARBA" id="ARBA00022968"/>
    </source>
</evidence>
<evidence type="ECO:0000256" key="14">
    <source>
        <dbReference type="SAM" id="Phobius"/>
    </source>
</evidence>
<dbReference type="InterPro" id="IPR002469">
    <property type="entry name" value="Peptidase_S9B_N"/>
</dbReference>
<keyword evidence="12" id="KW-0325">Glycoprotein</keyword>
<dbReference type="InterPro" id="IPR029058">
    <property type="entry name" value="AB_hydrolase_fold"/>
</dbReference>
<dbReference type="InterPro" id="IPR001375">
    <property type="entry name" value="Peptidase_S9_cat"/>
</dbReference>
<feature type="compositionally biased region" description="Polar residues" evidence="13">
    <location>
        <begin position="1"/>
        <end position="25"/>
    </location>
</feature>
<keyword evidence="3" id="KW-0031">Aminopeptidase</keyword>
<keyword evidence="7" id="KW-0378">Hydrolase</keyword>
<keyword evidence="10 14" id="KW-1133">Transmembrane helix</keyword>
<evidence type="ECO:0000256" key="8">
    <source>
        <dbReference type="ARBA" id="ARBA00022825"/>
    </source>
</evidence>
<evidence type="ECO:0000256" key="10">
    <source>
        <dbReference type="ARBA" id="ARBA00022989"/>
    </source>
</evidence>
<evidence type="ECO:0000259" key="16">
    <source>
        <dbReference type="Pfam" id="PF00930"/>
    </source>
</evidence>
<dbReference type="GO" id="GO:0005886">
    <property type="term" value="C:plasma membrane"/>
    <property type="evidence" value="ECO:0007669"/>
    <property type="project" value="TreeGrafter"/>
</dbReference>
<evidence type="ECO:0000256" key="11">
    <source>
        <dbReference type="ARBA" id="ARBA00023136"/>
    </source>
</evidence>
<dbReference type="RefSeq" id="XP_040725040.1">
    <property type="nucleotide sequence ID" value="XM_040869347.1"/>
</dbReference>
<dbReference type="PANTHER" id="PTHR11731">
    <property type="entry name" value="PROTEASE FAMILY S9B,C DIPEPTIDYL-PEPTIDASE IV-RELATED"/>
    <property type="match status" value="1"/>
</dbReference>
<gene>
    <name evidence="17" type="ORF">BCR37DRAFT_379801</name>
</gene>
<dbReference type="Gene3D" id="2.140.10.30">
    <property type="entry name" value="Dipeptidylpeptidase IV, N-terminal domain"/>
    <property type="match status" value="1"/>
</dbReference>
<keyword evidence="11 14" id="KW-0472">Membrane</keyword>
<dbReference type="SUPFAM" id="SSF53474">
    <property type="entry name" value="alpha/beta-Hydrolases"/>
    <property type="match status" value="1"/>
</dbReference>
<dbReference type="STRING" id="56484.A0A1Y2FF30"/>
<dbReference type="SUPFAM" id="SSF82171">
    <property type="entry name" value="DPP6 N-terminal domain-like"/>
    <property type="match status" value="1"/>
</dbReference>
<comment type="similarity">
    <text evidence="2">Belongs to the peptidase S9B family.</text>
</comment>
<name>A0A1Y2FF30_PROLT</name>
<dbReference type="PANTHER" id="PTHR11731:SF200">
    <property type="entry name" value="DIPEPTIDYL PEPTIDASE 10, ISOFORM B"/>
    <property type="match status" value="1"/>
</dbReference>
<evidence type="ECO:0000256" key="1">
    <source>
        <dbReference type="ARBA" id="ARBA00004576"/>
    </source>
</evidence>
<keyword evidence="9" id="KW-0735">Signal-anchor</keyword>